<evidence type="ECO:0000256" key="3">
    <source>
        <dbReference type="ARBA" id="ARBA00034247"/>
    </source>
</evidence>
<comment type="cofactor">
    <cofactor evidence="1">
        <name>Mg(2+)</name>
        <dbReference type="ChEBI" id="CHEBI:18420"/>
    </cofactor>
</comment>
<sequence length="363" mass="41011">MISIFKKYVTSGVKHHYKDETNRRIMVVNLFSAVGVSITFFLGIRALLAQELPLAIILLTASVVFALSQRIQIQFGTRRSRTVSITLLISCLMILVFLLLVTGGKDNTGPLWIYLVPPVTMFFAGVVRGLLALLLFTIACTLLFFVFDESLLIASYSYAFKSRLLYSFLTVTFLSAFYEYSRQKSYDIALDLSEQFEQQANHDHLTKLVNRRGAQTALEREYARIQRSSNTFSIAIADIDRFKSINDTYGHEAGDEVLRKISRTFSARLRKQDILARWGGEEFMFIFPETSASEAANVLEALREVLSFAPIAISDHDMHITSSFGVCEITSQIPLADGIRHADMSLYRAKESGRNKVVVYSDR</sequence>
<dbReference type="Gene3D" id="3.30.70.270">
    <property type="match status" value="1"/>
</dbReference>
<dbReference type="EC" id="2.7.7.65" evidence="2"/>
<keyword evidence="4" id="KW-0812">Transmembrane</keyword>
<dbReference type="Proteomes" id="UP000471381">
    <property type="component" value="Unassembled WGS sequence"/>
</dbReference>
<evidence type="ECO:0000313" key="6">
    <source>
        <dbReference type="EMBL" id="NDW15147.1"/>
    </source>
</evidence>
<organism evidence="6 7">
    <name type="scientific">Alteromonas genovensis</name>
    <dbReference type="NCBI Taxonomy" id="471225"/>
    <lineage>
        <taxon>Bacteria</taxon>
        <taxon>Pseudomonadati</taxon>
        <taxon>Pseudomonadota</taxon>
        <taxon>Gammaproteobacteria</taxon>
        <taxon>Alteromonadales</taxon>
        <taxon>Alteromonadaceae</taxon>
        <taxon>Alteromonas/Salinimonas group</taxon>
        <taxon>Alteromonas</taxon>
    </lineage>
</organism>
<gene>
    <name evidence="6" type="ORF">GTQ48_06400</name>
</gene>
<dbReference type="FunFam" id="3.30.70.270:FF:000001">
    <property type="entry name" value="Diguanylate cyclase domain protein"/>
    <property type="match status" value="1"/>
</dbReference>
<protein>
    <recommendedName>
        <fullName evidence="2">diguanylate cyclase</fullName>
        <ecNumber evidence="2">2.7.7.65</ecNumber>
    </recommendedName>
</protein>
<dbReference type="NCBIfam" id="TIGR00254">
    <property type="entry name" value="GGDEF"/>
    <property type="match status" value="1"/>
</dbReference>
<dbReference type="AlphaFoldDB" id="A0A6N9TCY3"/>
<dbReference type="InterPro" id="IPR000160">
    <property type="entry name" value="GGDEF_dom"/>
</dbReference>
<dbReference type="InterPro" id="IPR048435">
    <property type="entry name" value="MASE6"/>
</dbReference>
<dbReference type="InterPro" id="IPR029787">
    <property type="entry name" value="Nucleotide_cyclase"/>
</dbReference>
<dbReference type="InterPro" id="IPR050469">
    <property type="entry name" value="Diguanylate_Cyclase"/>
</dbReference>
<feature type="transmembrane region" description="Helical" evidence="4">
    <location>
        <begin position="83"/>
        <end position="101"/>
    </location>
</feature>
<keyword evidence="4" id="KW-0472">Membrane</keyword>
<dbReference type="Pfam" id="PF00990">
    <property type="entry name" value="GGDEF"/>
    <property type="match status" value="1"/>
</dbReference>
<proteinExistence type="predicted"/>
<feature type="transmembrane region" description="Helical" evidence="4">
    <location>
        <begin position="27"/>
        <end position="48"/>
    </location>
</feature>
<keyword evidence="4" id="KW-1133">Transmembrane helix</keyword>
<dbReference type="PANTHER" id="PTHR45138:SF9">
    <property type="entry name" value="DIGUANYLATE CYCLASE DGCM-RELATED"/>
    <property type="match status" value="1"/>
</dbReference>
<comment type="caution">
    <text evidence="6">The sequence shown here is derived from an EMBL/GenBank/DDBJ whole genome shotgun (WGS) entry which is preliminary data.</text>
</comment>
<accession>A0A6N9TCY3</accession>
<evidence type="ECO:0000256" key="2">
    <source>
        <dbReference type="ARBA" id="ARBA00012528"/>
    </source>
</evidence>
<evidence type="ECO:0000256" key="4">
    <source>
        <dbReference type="SAM" id="Phobius"/>
    </source>
</evidence>
<keyword evidence="7" id="KW-1185">Reference proteome</keyword>
<dbReference type="InterPro" id="IPR043128">
    <property type="entry name" value="Rev_trsase/Diguanyl_cyclase"/>
</dbReference>
<dbReference type="Pfam" id="PF20966">
    <property type="entry name" value="MASE6"/>
    <property type="match status" value="1"/>
</dbReference>
<dbReference type="SMART" id="SM00267">
    <property type="entry name" value="GGDEF"/>
    <property type="match status" value="1"/>
</dbReference>
<feature type="transmembrane region" description="Helical" evidence="4">
    <location>
        <begin position="158"/>
        <end position="178"/>
    </location>
</feature>
<dbReference type="PANTHER" id="PTHR45138">
    <property type="entry name" value="REGULATORY COMPONENTS OF SENSORY TRANSDUCTION SYSTEM"/>
    <property type="match status" value="1"/>
</dbReference>
<evidence type="ECO:0000259" key="5">
    <source>
        <dbReference type="PROSITE" id="PS50887"/>
    </source>
</evidence>
<comment type="catalytic activity">
    <reaction evidence="3">
        <text>2 GTP = 3',3'-c-di-GMP + 2 diphosphate</text>
        <dbReference type="Rhea" id="RHEA:24898"/>
        <dbReference type="ChEBI" id="CHEBI:33019"/>
        <dbReference type="ChEBI" id="CHEBI:37565"/>
        <dbReference type="ChEBI" id="CHEBI:58805"/>
        <dbReference type="EC" id="2.7.7.65"/>
    </reaction>
</comment>
<dbReference type="EMBL" id="JAAAWO010000003">
    <property type="protein sequence ID" value="NDW15147.1"/>
    <property type="molecule type" value="Genomic_DNA"/>
</dbReference>
<evidence type="ECO:0000256" key="1">
    <source>
        <dbReference type="ARBA" id="ARBA00001946"/>
    </source>
</evidence>
<reference evidence="6 7" key="1">
    <citation type="submission" date="2020-01" db="EMBL/GenBank/DDBJ databases">
        <title>Genomes of bacteria type strains.</title>
        <authorList>
            <person name="Chen J."/>
            <person name="Zhu S."/>
            <person name="Yang J."/>
        </authorList>
    </citation>
    <scope>NUCLEOTIDE SEQUENCE [LARGE SCALE GENOMIC DNA]</scope>
    <source>
        <strain evidence="6 7">LMG 24078</strain>
    </source>
</reference>
<feature type="domain" description="GGDEF" evidence="5">
    <location>
        <begin position="230"/>
        <end position="362"/>
    </location>
</feature>
<feature type="transmembrane region" description="Helical" evidence="4">
    <location>
        <begin position="121"/>
        <end position="146"/>
    </location>
</feature>
<evidence type="ECO:0000313" key="7">
    <source>
        <dbReference type="Proteomes" id="UP000471381"/>
    </source>
</evidence>
<dbReference type="CDD" id="cd01949">
    <property type="entry name" value="GGDEF"/>
    <property type="match status" value="1"/>
</dbReference>
<feature type="transmembrane region" description="Helical" evidence="4">
    <location>
        <begin position="54"/>
        <end position="71"/>
    </location>
</feature>
<name>A0A6N9TCY3_9ALTE</name>
<dbReference type="PROSITE" id="PS50887">
    <property type="entry name" value="GGDEF"/>
    <property type="match status" value="1"/>
</dbReference>
<dbReference type="SUPFAM" id="SSF55073">
    <property type="entry name" value="Nucleotide cyclase"/>
    <property type="match status" value="1"/>
</dbReference>
<dbReference type="GO" id="GO:0052621">
    <property type="term" value="F:diguanylate cyclase activity"/>
    <property type="evidence" value="ECO:0007669"/>
    <property type="project" value="UniProtKB-EC"/>
</dbReference>